<dbReference type="InterPro" id="IPR014284">
    <property type="entry name" value="RNA_pol_sigma-70_dom"/>
</dbReference>
<keyword evidence="3" id="KW-0731">Sigma factor</keyword>
<gene>
    <name evidence="7" type="ORF">GCM10022216_02570</name>
</gene>
<name>A0ABP7Y7T2_9SPHI</name>
<keyword evidence="8" id="KW-1185">Reference proteome</keyword>
<evidence type="ECO:0000256" key="2">
    <source>
        <dbReference type="ARBA" id="ARBA00023015"/>
    </source>
</evidence>
<comment type="similarity">
    <text evidence="1">Belongs to the sigma-70 factor family. ECF subfamily.</text>
</comment>
<dbReference type="NCBIfam" id="TIGR02937">
    <property type="entry name" value="sigma70-ECF"/>
    <property type="match status" value="1"/>
</dbReference>
<dbReference type="InterPro" id="IPR007627">
    <property type="entry name" value="RNA_pol_sigma70_r2"/>
</dbReference>
<dbReference type="InterPro" id="IPR013249">
    <property type="entry name" value="RNA_pol_sigma70_r4_t2"/>
</dbReference>
<dbReference type="Pfam" id="PF08281">
    <property type="entry name" value="Sigma70_r4_2"/>
    <property type="match status" value="1"/>
</dbReference>
<organism evidence="7 8">
    <name type="scientific">Sphingobacterium kyonggiense</name>
    <dbReference type="NCBI Taxonomy" id="714075"/>
    <lineage>
        <taxon>Bacteria</taxon>
        <taxon>Pseudomonadati</taxon>
        <taxon>Bacteroidota</taxon>
        <taxon>Sphingobacteriia</taxon>
        <taxon>Sphingobacteriales</taxon>
        <taxon>Sphingobacteriaceae</taxon>
        <taxon>Sphingobacterium</taxon>
    </lineage>
</organism>
<keyword evidence="2" id="KW-0805">Transcription regulation</keyword>
<dbReference type="CDD" id="cd06171">
    <property type="entry name" value="Sigma70_r4"/>
    <property type="match status" value="1"/>
</dbReference>
<keyword evidence="4" id="KW-0804">Transcription</keyword>
<feature type="domain" description="RNA polymerase sigma factor 70 region 4 type 2" evidence="6">
    <location>
        <begin position="120"/>
        <end position="169"/>
    </location>
</feature>
<dbReference type="PANTHER" id="PTHR43133">
    <property type="entry name" value="RNA POLYMERASE ECF-TYPE SIGMA FACTO"/>
    <property type="match status" value="1"/>
</dbReference>
<evidence type="ECO:0000313" key="7">
    <source>
        <dbReference type="EMBL" id="GAA4131953.1"/>
    </source>
</evidence>
<dbReference type="InterPro" id="IPR013324">
    <property type="entry name" value="RNA_pol_sigma_r3/r4-like"/>
</dbReference>
<dbReference type="SUPFAM" id="SSF88946">
    <property type="entry name" value="Sigma2 domain of RNA polymerase sigma factors"/>
    <property type="match status" value="1"/>
</dbReference>
<dbReference type="InterPro" id="IPR036388">
    <property type="entry name" value="WH-like_DNA-bd_sf"/>
</dbReference>
<feature type="domain" description="RNA polymerase sigma-70 region 2" evidence="5">
    <location>
        <begin position="31"/>
        <end position="89"/>
    </location>
</feature>
<evidence type="ECO:0000259" key="5">
    <source>
        <dbReference type="Pfam" id="PF04542"/>
    </source>
</evidence>
<comment type="caution">
    <text evidence="7">The sequence shown here is derived from an EMBL/GenBank/DDBJ whole genome shotgun (WGS) entry which is preliminary data.</text>
</comment>
<evidence type="ECO:0000259" key="6">
    <source>
        <dbReference type="Pfam" id="PF08281"/>
    </source>
</evidence>
<accession>A0ABP7Y7T2</accession>
<dbReference type="InterPro" id="IPR039425">
    <property type="entry name" value="RNA_pol_sigma-70-like"/>
</dbReference>
<proteinExistence type="inferred from homology"/>
<evidence type="ECO:0000256" key="4">
    <source>
        <dbReference type="ARBA" id="ARBA00023163"/>
    </source>
</evidence>
<dbReference type="RefSeq" id="WP_344672865.1">
    <property type="nucleotide sequence ID" value="NZ_BAAAZI010000004.1"/>
</dbReference>
<protein>
    <submittedName>
        <fullName evidence="7">RNA polymerase sigma-70 factor</fullName>
    </submittedName>
</protein>
<dbReference type="Gene3D" id="1.10.10.10">
    <property type="entry name" value="Winged helix-like DNA-binding domain superfamily/Winged helix DNA-binding domain"/>
    <property type="match status" value="1"/>
</dbReference>
<sequence length="195" mass="22625">MAKQETDKYIQQWLKGDEQAFRHVVDGYFHQMSAFALQMVQHPEDAEELVMNAFLRLWQHKHRIVYVSRPEEYLFGILRREIVAHARKRVLLTEPLDNIEPEDLGTVAHPELGMQELRSKYQAALDKLTPRQKMVFRLSREQDLSQQQIADNTGLSVNTVGNHMNAALKVFREEFKECPSALLLFACSSLTALFL</sequence>
<dbReference type="Gene3D" id="1.10.1740.10">
    <property type="match status" value="1"/>
</dbReference>
<dbReference type="Proteomes" id="UP001500101">
    <property type="component" value="Unassembled WGS sequence"/>
</dbReference>
<dbReference type="InterPro" id="IPR013325">
    <property type="entry name" value="RNA_pol_sigma_r2"/>
</dbReference>
<evidence type="ECO:0000313" key="8">
    <source>
        <dbReference type="Proteomes" id="UP001500101"/>
    </source>
</evidence>
<dbReference type="Pfam" id="PF04542">
    <property type="entry name" value="Sigma70_r2"/>
    <property type="match status" value="1"/>
</dbReference>
<reference evidence="8" key="1">
    <citation type="journal article" date="2019" name="Int. J. Syst. Evol. Microbiol.">
        <title>The Global Catalogue of Microorganisms (GCM) 10K type strain sequencing project: providing services to taxonomists for standard genome sequencing and annotation.</title>
        <authorList>
            <consortium name="The Broad Institute Genomics Platform"/>
            <consortium name="The Broad Institute Genome Sequencing Center for Infectious Disease"/>
            <person name="Wu L."/>
            <person name="Ma J."/>
        </authorList>
    </citation>
    <scope>NUCLEOTIDE SEQUENCE [LARGE SCALE GENOMIC DNA]</scope>
    <source>
        <strain evidence="8">JCM 16704</strain>
    </source>
</reference>
<dbReference type="EMBL" id="BAAAZI010000004">
    <property type="protein sequence ID" value="GAA4131953.1"/>
    <property type="molecule type" value="Genomic_DNA"/>
</dbReference>
<evidence type="ECO:0000256" key="1">
    <source>
        <dbReference type="ARBA" id="ARBA00010641"/>
    </source>
</evidence>
<evidence type="ECO:0000256" key="3">
    <source>
        <dbReference type="ARBA" id="ARBA00023082"/>
    </source>
</evidence>
<dbReference type="PANTHER" id="PTHR43133:SF46">
    <property type="entry name" value="RNA POLYMERASE SIGMA-70 FACTOR ECF SUBFAMILY"/>
    <property type="match status" value="1"/>
</dbReference>
<dbReference type="SUPFAM" id="SSF88659">
    <property type="entry name" value="Sigma3 and sigma4 domains of RNA polymerase sigma factors"/>
    <property type="match status" value="1"/>
</dbReference>